<dbReference type="AlphaFoldDB" id="A0A5S9IIM3"/>
<dbReference type="EMBL" id="AP019860">
    <property type="protein sequence ID" value="BBM82166.1"/>
    <property type="molecule type" value="Genomic_DNA"/>
</dbReference>
<evidence type="ECO:0000313" key="3">
    <source>
        <dbReference type="Proteomes" id="UP000326354"/>
    </source>
</evidence>
<organism evidence="2 3">
    <name type="scientific">Uabimicrobium amorphum</name>
    <dbReference type="NCBI Taxonomy" id="2596890"/>
    <lineage>
        <taxon>Bacteria</taxon>
        <taxon>Pseudomonadati</taxon>
        <taxon>Planctomycetota</taxon>
        <taxon>Candidatus Uabimicrobiia</taxon>
        <taxon>Candidatus Uabimicrobiales</taxon>
        <taxon>Candidatus Uabimicrobiaceae</taxon>
        <taxon>Candidatus Uabimicrobium</taxon>
    </lineage>
</organism>
<keyword evidence="3" id="KW-1185">Reference proteome</keyword>
<accession>A0A5S9IIM3</accession>
<protein>
    <submittedName>
        <fullName evidence="2">Uncharacterized protein</fullName>
    </submittedName>
</protein>
<keyword evidence="1" id="KW-0812">Transmembrane</keyword>
<sequence length="147" mass="16358">MTDEIIKADPQAKKKALAMLILGACFAMGVIFFSKNFFADIQQLAQKQPKQAFAKFQFFVLIIAGSMTIMLMGFAMWLTLLSRRIYVEQCFPPSGMKVLGDTKVIRGSAARRRACVGFLIAPCLLLCALGVPMIMWLLLQQMAASFH</sequence>
<feature type="transmembrane region" description="Helical" evidence="1">
    <location>
        <begin position="58"/>
        <end position="81"/>
    </location>
</feature>
<feature type="transmembrane region" description="Helical" evidence="1">
    <location>
        <begin position="116"/>
        <end position="139"/>
    </location>
</feature>
<dbReference type="RefSeq" id="WP_151966418.1">
    <property type="nucleotide sequence ID" value="NZ_AP019860.1"/>
</dbReference>
<evidence type="ECO:0000313" key="2">
    <source>
        <dbReference type="EMBL" id="BBM82166.1"/>
    </source>
</evidence>
<evidence type="ECO:0000256" key="1">
    <source>
        <dbReference type="SAM" id="Phobius"/>
    </source>
</evidence>
<feature type="transmembrane region" description="Helical" evidence="1">
    <location>
        <begin position="16"/>
        <end position="38"/>
    </location>
</feature>
<keyword evidence="1" id="KW-1133">Transmembrane helix</keyword>
<name>A0A5S9IIM3_UABAM</name>
<proteinExistence type="predicted"/>
<gene>
    <name evidence="2" type="ORF">UABAM_00509</name>
</gene>
<reference evidence="2 3" key="1">
    <citation type="submission" date="2019-08" db="EMBL/GenBank/DDBJ databases">
        <title>Complete genome sequence of Candidatus Uab amorphum.</title>
        <authorList>
            <person name="Shiratori T."/>
            <person name="Suzuki S."/>
            <person name="Kakizawa Y."/>
            <person name="Ishida K."/>
        </authorList>
    </citation>
    <scope>NUCLEOTIDE SEQUENCE [LARGE SCALE GENOMIC DNA]</scope>
    <source>
        <strain evidence="2 3">SRT547</strain>
    </source>
</reference>
<dbReference type="KEGG" id="uam:UABAM_00509"/>
<dbReference type="Proteomes" id="UP000326354">
    <property type="component" value="Chromosome"/>
</dbReference>
<keyword evidence="1" id="KW-0472">Membrane</keyword>